<evidence type="ECO:0000313" key="2">
    <source>
        <dbReference type="EMBL" id="CAJ1942139.1"/>
    </source>
</evidence>
<keyword evidence="1" id="KW-0472">Membrane</keyword>
<protein>
    <submittedName>
        <fullName evidence="2">Uncharacterized protein</fullName>
    </submittedName>
</protein>
<dbReference type="AlphaFoldDB" id="A0AA86S7R6"/>
<dbReference type="EMBL" id="OY731400">
    <property type="protein sequence ID" value="CAJ1942139.1"/>
    <property type="molecule type" value="Genomic_DNA"/>
</dbReference>
<dbReference type="Proteomes" id="UP001189624">
    <property type="component" value="Chromosome 3"/>
</dbReference>
<dbReference type="Gramene" id="rna-AYBTSS11_LOCUS10685">
    <property type="protein sequence ID" value="CAJ1942139.1"/>
    <property type="gene ID" value="gene-AYBTSS11_LOCUS10685"/>
</dbReference>
<sequence>METPRPIHMTFLPLTLSPFYSNPPLFIHKTTLPPSLIAYHTMQRAAAKHQPRRSSGGDAAEEEKVFKGDQEFADSSSNYLKTIFALALWLGTIHLNAALVLFALLFLCVREALLLLGLLFVLMLIPIDEKSKFGRKLSRCLFLFAA</sequence>
<accession>A0AA86S7R6</accession>
<keyword evidence="1" id="KW-1133">Transmembrane helix</keyword>
<evidence type="ECO:0000256" key="1">
    <source>
        <dbReference type="SAM" id="Phobius"/>
    </source>
</evidence>
<feature type="transmembrane region" description="Helical" evidence="1">
    <location>
        <begin position="112"/>
        <end position="129"/>
    </location>
</feature>
<evidence type="ECO:0000313" key="3">
    <source>
        <dbReference type="Proteomes" id="UP001189624"/>
    </source>
</evidence>
<name>A0AA86S7R6_9FABA</name>
<keyword evidence="1" id="KW-0812">Transmembrane</keyword>
<organism evidence="2 3">
    <name type="scientific">Sphenostylis stenocarpa</name>
    <dbReference type="NCBI Taxonomy" id="92480"/>
    <lineage>
        <taxon>Eukaryota</taxon>
        <taxon>Viridiplantae</taxon>
        <taxon>Streptophyta</taxon>
        <taxon>Embryophyta</taxon>
        <taxon>Tracheophyta</taxon>
        <taxon>Spermatophyta</taxon>
        <taxon>Magnoliopsida</taxon>
        <taxon>eudicotyledons</taxon>
        <taxon>Gunneridae</taxon>
        <taxon>Pentapetalae</taxon>
        <taxon>rosids</taxon>
        <taxon>fabids</taxon>
        <taxon>Fabales</taxon>
        <taxon>Fabaceae</taxon>
        <taxon>Papilionoideae</taxon>
        <taxon>50 kb inversion clade</taxon>
        <taxon>NPAAA clade</taxon>
        <taxon>indigoferoid/millettioid clade</taxon>
        <taxon>Phaseoleae</taxon>
        <taxon>Sphenostylis</taxon>
    </lineage>
</organism>
<gene>
    <name evidence="2" type="ORF">AYBTSS11_LOCUS10685</name>
</gene>
<reference evidence="2" key="1">
    <citation type="submission" date="2023-10" db="EMBL/GenBank/DDBJ databases">
        <authorList>
            <person name="Domelevo Entfellner J.-B."/>
        </authorList>
    </citation>
    <scope>NUCLEOTIDE SEQUENCE</scope>
</reference>
<proteinExistence type="predicted"/>
<feature type="transmembrane region" description="Helical" evidence="1">
    <location>
        <begin position="83"/>
        <end position="106"/>
    </location>
</feature>
<keyword evidence="3" id="KW-1185">Reference proteome</keyword>